<name>A0ABY4YW57_9MICO</name>
<organism evidence="3 4">
    <name type="scientific">Ornithinimicrobium faecis</name>
    <dbReference type="NCBI Taxonomy" id="2934158"/>
    <lineage>
        <taxon>Bacteria</taxon>
        <taxon>Bacillati</taxon>
        <taxon>Actinomycetota</taxon>
        <taxon>Actinomycetes</taxon>
        <taxon>Micrococcales</taxon>
        <taxon>Ornithinimicrobiaceae</taxon>
        <taxon>Ornithinimicrobium</taxon>
    </lineage>
</organism>
<dbReference type="PANTHER" id="PTHR48081">
    <property type="entry name" value="AB HYDROLASE SUPERFAMILY PROTEIN C4A8.06C"/>
    <property type="match status" value="1"/>
</dbReference>
<sequence length="288" mass="31041">MTSWQARAVSLYLRATRKRRYRTVEAGERSLANGLAPAAPPDRLRDRMTEQRMPSGRLHRLAAAGGGQPGSGPLVYWHGGAFISGIAKQHWGLIDHLATATGREVLVPEYGLAPDHHVDEALALLGEVLDAVPTDLPVHVLGDSAGGNLALLQGQRHRERVVGLTLLAPWLDLSMSNPGIDAIEPHDPWLSRAGVRPAARSWAQGRDLTDPAVSPLFGDLELLPPTLVVVGDRDVCLPDCEVLAERAGASVRLRIGQGLPHVFPLLPIPEAGTARSEIVRHIEETFVS</sequence>
<dbReference type="Proteomes" id="UP001056455">
    <property type="component" value="Chromosome"/>
</dbReference>
<dbReference type="SUPFAM" id="SSF53474">
    <property type="entry name" value="alpha/beta-Hydrolases"/>
    <property type="match status" value="1"/>
</dbReference>
<keyword evidence="4" id="KW-1185">Reference proteome</keyword>
<dbReference type="InterPro" id="IPR050300">
    <property type="entry name" value="GDXG_lipolytic_enzyme"/>
</dbReference>
<evidence type="ECO:0000313" key="4">
    <source>
        <dbReference type="Proteomes" id="UP001056455"/>
    </source>
</evidence>
<gene>
    <name evidence="3" type="ORF">NF556_02100</name>
</gene>
<evidence type="ECO:0000256" key="1">
    <source>
        <dbReference type="ARBA" id="ARBA00022801"/>
    </source>
</evidence>
<dbReference type="InterPro" id="IPR029058">
    <property type="entry name" value="AB_hydrolase_fold"/>
</dbReference>
<evidence type="ECO:0000259" key="2">
    <source>
        <dbReference type="Pfam" id="PF07859"/>
    </source>
</evidence>
<dbReference type="RefSeq" id="WP_252593856.1">
    <property type="nucleotide sequence ID" value="NZ_CP099489.1"/>
</dbReference>
<dbReference type="EMBL" id="CP099489">
    <property type="protein sequence ID" value="USQ80480.1"/>
    <property type="molecule type" value="Genomic_DNA"/>
</dbReference>
<proteinExistence type="predicted"/>
<dbReference type="Pfam" id="PF07859">
    <property type="entry name" value="Abhydrolase_3"/>
    <property type="match status" value="1"/>
</dbReference>
<evidence type="ECO:0000313" key="3">
    <source>
        <dbReference type="EMBL" id="USQ80480.1"/>
    </source>
</evidence>
<keyword evidence="1 3" id="KW-0378">Hydrolase</keyword>
<dbReference type="Gene3D" id="3.40.50.1820">
    <property type="entry name" value="alpha/beta hydrolase"/>
    <property type="match status" value="1"/>
</dbReference>
<protein>
    <submittedName>
        <fullName evidence="3">Alpha/beta hydrolase</fullName>
    </submittedName>
</protein>
<feature type="domain" description="Alpha/beta hydrolase fold-3" evidence="2">
    <location>
        <begin position="74"/>
        <end position="264"/>
    </location>
</feature>
<dbReference type="GO" id="GO:0016787">
    <property type="term" value="F:hydrolase activity"/>
    <property type="evidence" value="ECO:0007669"/>
    <property type="project" value="UniProtKB-KW"/>
</dbReference>
<dbReference type="InterPro" id="IPR013094">
    <property type="entry name" value="AB_hydrolase_3"/>
</dbReference>
<dbReference type="PANTHER" id="PTHR48081:SF8">
    <property type="entry name" value="ALPHA_BETA HYDROLASE FOLD-3 DOMAIN-CONTAINING PROTEIN-RELATED"/>
    <property type="match status" value="1"/>
</dbReference>
<accession>A0ABY4YW57</accession>
<reference evidence="3" key="1">
    <citation type="submission" date="2022-06" db="EMBL/GenBank/DDBJ databases">
        <title>Ornithinimicrobium HY1793.</title>
        <authorList>
            <person name="Huang Y."/>
        </authorList>
    </citation>
    <scope>NUCLEOTIDE SEQUENCE</scope>
    <source>
        <strain evidence="3">HY1793</strain>
    </source>
</reference>